<feature type="chain" id="PRO_5020599891" description="Cyanovirin-N domain-containing protein" evidence="1">
    <location>
        <begin position="28"/>
        <end position="88"/>
    </location>
</feature>
<evidence type="ECO:0000259" key="2">
    <source>
        <dbReference type="Pfam" id="PF08881"/>
    </source>
</evidence>
<dbReference type="RefSeq" id="WP_165373892.1">
    <property type="nucleotide sequence ID" value="NZ_CP012672.1"/>
</dbReference>
<feature type="signal peptide" evidence="1">
    <location>
        <begin position="1"/>
        <end position="27"/>
    </location>
</feature>
<dbReference type="Gene3D" id="2.30.60.10">
    <property type="entry name" value="Cyanovirin-N"/>
    <property type="match status" value="1"/>
</dbReference>
<name>A0A4P2QJ98_SORCE</name>
<keyword evidence="1" id="KW-0732">Signal</keyword>
<dbReference type="AlphaFoldDB" id="A0A4P2QJ98"/>
<dbReference type="SUPFAM" id="SSF51322">
    <property type="entry name" value="Cyanovirin-N"/>
    <property type="match status" value="1"/>
</dbReference>
<feature type="domain" description="Cyanovirin-N" evidence="2">
    <location>
        <begin position="37"/>
        <end position="85"/>
    </location>
</feature>
<protein>
    <recommendedName>
        <fullName evidence="2">Cyanovirin-N domain-containing protein</fullName>
    </recommendedName>
</protein>
<proteinExistence type="predicted"/>
<gene>
    <name evidence="3" type="ORF">SOCE836_020900</name>
</gene>
<dbReference type="Pfam" id="PF08881">
    <property type="entry name" value="CVNH"/>
    <property type="match status" value="1"/>
</dbReference>
<reference evidence="3 4" key="1">
    <citation type="submission" date="2015-09" db="EMBL/GenBank/DDBJ databases">
        <title>Sorangium comparison.</title>
        <authorList>
            <person name="Zaburannyi N."/>
            <person name="Bunk B."/>
            <person name="Overmann J."/>
            <person name="Mueller R."/>
        </authorList>
    </citation>
    <scope>NUCLEOTIDE SEQUENCE [LARGE SCALE GENOMIC DNA]</scope>
    <source>
        <strain evidence="3 4">So ce836</strain>
    </source>
</reference>
<dbReference type="InterPro" id="IPR036673">
    <property type="entry name" value="Cyanovirin-N_sf"/>
</dbReference>
<dbReference type="EMBL" id="CP012672">
    <property type="protein sequence ID" value="AUX29995.1"/>
    <property type="molecule type" value="Genomic_DNA"/>
</dbReference>
<sequence>MKSSLVALVLGALSLSAVLSSTELAQAQRRPPEGSYLKTCRDVRTERGTLHARCKDRRGHYHRTRMVDFRRCAGDIHNDNGHLRCGRR</sequence>
<dbReference type="InterPro" id="IPR011058">
    <property type="entry name" value="Cyanovirin-N"/>
</dbReference>
<evidence type="ECO:0000313" key="4">
    <source>
        <dbReference type="Proteomes" id="UP000295497"/>
    </source>
</evidence>
<evidence type="ECO:0000256" key="1">
    <source>
        <dbReference type="SAM" id="SignalP"/>
    </source>
</evidence>
<accession>A0A4P2QJ98</accession>
<organism evidence="3 4">
    <name type="scientific">Sorangium cellulosum</name>
    <name type="common">Polyangium cellulosum</name>
    <dbReference type="NCBI Taxonomy" id="56"/>
    <lineage>
        <taxon>Bacteria</taxon>
        <taxon>Pseudomonadati</taxon>
        <taxon>Myxococcota</taxon>
        <taxon>Polyangia</taxon>
        <taxon>Polyangiales</taxon>
        <taxon>Polyangiaceae</taxon>
        <taxon>Sorangium</taxon>
    </lineage>
</organism>
<dbReference type="Proteomes" id="UP000295497">
    <property type="component" value="Chromosome"/>
</dbReference>
<evidence type="ECO:0000313" key="3">
    <source>
        <dbReference type="EMBL" id="AUX29995.1"/>
    </source>
</evidence>